<dbReference type="PANTHER" id="PTHR10443:SF12">
    <property type="entry name" value="DIPEPTIDASE"/>
    <property type="match status" value="1"/>
</dbReference>
<dbReference type="OrthoDB" id="9804920at2"/>
<dbReference type="GO" id="GO:0006508">
    <property type="term" value="P:proteolysis"/>
    <property type="evidence" value="ECO:0007669"/>
    <property type="project" value="InterPro"/>
</dbReference>
<dbReference type="PANTHER" id="PTHR10443">
    <property type="entry name" value="MICROSOMAL DIPEPTIDASE"/>
    <property type="match status" value="1"/>
</dbReference>
<evidence type="ECO:0000313" key="3">
    <source>
        <dbReference type="Proteomes" id="UP000196365"/>
    </source>
</evidence>
<dbReference type="Gene3D" id="3.20.20.140">
    <property type="entry name" value="Metal-dependent hydrolases"/>
    <property type="match status" value="1"/>
</dbReference>
<dbReference type="AlphaFoldDB" id="A0A1T4PAD0"/>
<evidence type="ECO:0000256" key="1">
    <source>
        <dbReference type="SAM" id="Coils"/>
    </source>
</evidence>
<dbReference type="RefSeq" id="WP_087679353.1">
    <property type="nucleotide sequence ID" value="NZ_FUWV01000015.1"/>
</dbReference>
<protein>
    <submittedName>
        <fullName evidence="2">Membrane dipeptidase</fullName>
    </submittedName>
</protein>
<dbReference type="GO" id="GO:0070573">
    <property type="term" value="F:metallodipeptidase activity"/>
    <property type="evidence" value="ECO:0007669"/>
    <property type="project" value="InterPro"/>
</dbReference>
<gene>
    <name evidence="2" type="ORF">SAMN02745973_01997</name>
</gene>
<sequence>MNIIDMHCDTMYKIYHEEEKSLRENSYSIDIQKLKKGNVIAQFFAMFIDKAWIDENHLDIYQHTKDFYRQVVSQLEENQEDIKQAVSYKELLENKKKGKISAFLTIEEGDFLQGKLERLEEFYHLGVRLITLTWNYENCIGYPNSFNREQMAKGLKPFGFEVIERMNELGMIIDVSHLSDGGFYDCIKHSKKPIVASHSCARSLVNIPRNMTDEMLKLLAEKGGMVGINFCPRFLGKEKDKVSRITYMLEHIQHIKKIAGMDAIGLGTDFDGIEGELEIKNIAQIHHLMQALEQAGFHPDEIEKICYKNVERILRECIG</sequence>
<feature type="coiled-coil region" evidence="1">
    <location>
        <begin position="65"/>
        <end position="95"/>
    </location>
</feature>
<proteinExistence type="predicted"/>
<name>A0A1T4PAD0_9FIRM</name>
<reference evidence="2 3" key="1">
    <citation type="submission" date="2017-02" db="EMBL/GenBank/DDBJ databases">
        <authorList>
            <person name="Peterson S.W."/>
        </authorList>
    </citation>
    <scope>NUCLEOTIDE SEQUENCE [LARGE SCALE GENOMIC DNA]</scope>
    <source>
        <strain evidence="2 3">DSM 15102</strain>
    </source>
</reference>
<keyword evidence="1" id="KW-0175">Coiled coil</keyword>
<dbReference type="CDD" id="cd01301">
    <property type="entry name" value="rDP_like"/>
    <property type="match status" value="1"/>
</dbReference>
<evidence type="ECO:0000313" key="2">
    <source>
        <dbReference type="EMBL" id="SJZ88419.1"/>
    </source>
</evidence>
<dbReference type="Proteomes" id="UP000196365">
    <property type="component" value="Unassembled WGS sequence"/>
</dbReference>
<accession>A0A1T4PAD0</accession>
<dbReference type="Pfam" id="PF01244">
    <property type="entry name" value="Peptidase_M19"/>
    <property type="match status" value="1"/>
</dbReference>
<dbReference type="InterPro" id="IPR008257">
    <property type="entry name" value="Pept_M19"/>
</dbReference>
<organism evidence="2 3">
    <name type="scientific">Garciella nitratireducens DSM 15102</name>
    <dbReference type="NCBI Taxonomy" id="1121911"/>
    <lineage>
        <taxon>Bacteria</taxon>
        <taxon>Bacillati</taxon>
        <taxon>Bacillota</taxon>
        <taxon>Clostridia</taxon>
        <taxon>Eubacteriales</taxon>
        <taxon>Eubacteriaceae</taxon>
        <taxon>Garciella</taxon>
    </lineage>
</organism>
<keyword evidence="3" id="KW-1185">Reference proteome</keyword>
<dbReference type="SUPFAM" id="SSF51556">
    <property type="entry name" value="Metallo-dependent hydrolases"/>
    <property type="match status" value="1"/>
</dbReference>
<dbReference type="InterPro" id="IPR032466">
    <property type="entry name" value="Metal_Hydrolase"/>
</dbReference>
<dbReference type="EMBL" id="FUWV01000015">
    <property type="protein sequence ID" value="SJZ88419.1"/>
    <property type="molecule type" value="Genomic_DNA"/>
</dbReference>
<dbReference type="PROSITE" id="PS51365">
    <property type="entry name" value="RENAL_DIPEPTIDASE_2"/>
    <property type="match status" value="1"/>
</dbReference>